<organism evidence="2 3">
    <name type="scientific">Oceanirhabdus seepicola</name>
    <dbReference type="NCBI Taxonomy" id="2828781"/>
    <lineage>
        <taxon>Bacteria</taxon>
        <taxon>Bacillati</taxon>
        <taxon>Bacillota</taxon>
        <taxon>Clostridia</taxon>
        <taxon>Eubacteriales</taxon>
        <taxon>Clostridiaceae</taxon>
        <taxon>Oceanirhabdus</taxon>
    </lineage>
</organism>
<evidence type="ECO:0000259" key="1">
    <source>
        <dbReference type="SMART" id="SM01321"/>
    </source>
</evidence>
<name>A0A9J6P806_9CLOT</name>
<protein>
    <submittedName>
        <fullName evidence="2">Transposase</fullName>
    </submittedName>
</protein>
<evidence type="ECO:0000313" key="3">
    <source>
        <dbReference type="Proteomes" id="UP001056429"/>
    </source>
</evidence>
<gene>
    <name evidence="2" type="ORF">KDK92_17715</name>
</gene>
<comment type="caution">
    <text evidence="2">The sequence shown here is derived from an EMBL/GenBank/DDBJ whole genome shotgun (WGS) entry which is preliminary data.</text>
</comment>
<dbReference type="InterPro" id="IPR036515">
    <property type="entry name" value="Transposase_17_sf"/>
</dbReference>
<proteinExistence type="predicted"/>
<evidence type="ECO:0000313" key="2">
    <source>
        <dbReference type="EMBL" id="MCM1991576.1"/>
    </source>
</evidence>
<keyword evidence="3" id="KW-1185">Reference proteome</keyword>
<dbReference type="SMART" id="SM01321">
    <property type="entry name" value="Y1_Tnp"/>
    <property type="match status" value="1"/>
</dbReference>
<dbReference type="AlphaFoldDB" id="A0A9J6P806"/>
<sequence>MPRTARKKIENGIYHIICKSNSDSLLFREESDKERYTVILKKYKKQYGVKIYAICFMDNHVHFMIETCGTDLSSIMKSINVSYVQYYNRKYDRTGTLMGERYKSHLIKDEKNLANASLYVHKNAKDLPKWRNKIEEYPHSSLGIYLGVREDPHDLIDSGYVMRFFNNNINQARKVYAARLELDDRINYEIKYNINENDKCEYRSERKILYKELEAEVIVEQVSKLLNIEKKYLYIKNNPYGKKIRAMVAFFMRKYCGATQREICDFIGNITQSTVSVLCSKAYDMISEYNFDSIFEIFAKNCSTKKCMI</sequence>
<dbReference type="SUPFAM" id="SSF48295">
    <property type="entry name" value="TrpR-like"/>
    <property type="match status" value="1"/>
</dbReference>
<dbReference type="EMBL" id="JAGSOJ010000004">
    <property type="protein sequence ID" value="MCM1991576.1"/>
    <property type="molecule type" value="Genomic_DNA"/>
</dbReference>
<reference evidence="2" key="1">
    <citation type="journal article" date="2021" name="mSystems">
        <title>Bacteria and Archaea Synergistically Convert Glycine Betaine to Biogenic Methane in the Formosa Cold Seep of the South China Sea.</title>
        <authorList>
            <person name="Li L."/>
            <person name="Zhang W."/>
            <person name="Zhang S."/>
            <person name="Song L."/>
            <person name="Sun Q."/>
            <person name="Zhang H."/>
            <person name="Xiang H."/>
            <person name="Dong X."/>
        </authorList>
    </citation>
    <scope>NUCLEOTIDE SEQUENCE</scope>
    <source>
        <strain evidence="2">ZWT</strain>
    </source>
</reference>
<feature type="domain" description="Transposase IS200-like" evidence="1">
    <location>
        <begin position="9"/>
        <end position="123"/>
    </location>
</feature>
<dbReference type="PANTHER" id="PTHR34322">
    <property type="entry name" value="TRANSPOSASE, Y1_TNP DOMAIN-CONTAINING"/>
    <property type="match status" value="1"/>
</dbReference>
<dbReference type="SUPFAM" id="SSF143422">
    <property type="entry name" value="Transposase IS200-like"/>
    <property type="match status" value="1"/>
</dbReference>
<dbReference type="PANTHER" id="PTHR34322:SF2">
    <property type="entry name" value="TRANSPOSASE IS200-LIKE DOMAIN-CONTAINING PROTEIN"/>
    <property type="match status" value="1"/>
</dbReference>
<dbReference type="GO" id="GO:0043565">
    <property type="term" value="F:sequence-specific DNA binding"/>
    <property type="evidence" value="ECO:0007669"/>
    <property type="project" value="InterPro"/>
</dbReference>
<dbReference type="InterPro" id="IPR010921">
    <property type="entry name" value="Trp_repressor/repl_initiator"/>
</dbReference>
<accession>A0A9J6P806</accession>
<dbReference type="Gene3D" id="3.30.70.1290">
    <property type="entry name" value="Transposase IS200-like"/>
    <property type="match status" value="1"/>
</dbReference>
<dbReference type="GO" id="GO:0004803">
    <property type="term" value="F:transposase activity"/>
    <property type="evidence" value="ECO:0007669"/>
    <property type="project" value="InterPro"/>
</dbReference>
<dbReference type="Proteomes" id="UP001056429">
    <property type="component" value="Unassembled WGS sequence"/>
</dbReference>
<dbReference type="GO" id="GO:0006313">
    <property type="term" value="P:DNA transposition"/>
    <property type="evidence" value="ECO:0007669"/>
    <property type="project" value="InterPro"/>
</dbReference>
<dbReference type="RefSeq" id="WP_250860717.1">
    <property type="nucleotide sequence ID" value="NZ_JAGSOJ010000004.1"/>
</dbReference>
<dbReference type="Pfam" id="PF01797">
    <property type="entry name" value="Y1_Tnp"/>
    <property type="match status" value="1"/>
</dbReference>
<reference evidence="2" key="2">
    <citation type="submission" date="2021-04" db="EMBL/GenBank/DDBJ databases">
        <authorList>
            <person name="Dong X."/>
        </authorList>
    </citation>
    <scope>NUCLEOTIDE SEQUENCE</scope>
    <source>
        <strain evidence="2">ZWT</strain>
    </source>
</reference>
<dbReference type="InterPro" id="IPR002686">
    <property type="entry name" value="Transposase_17"/>
</dbReference>